<accession>A0A699RIQ0</accession>
<name>A0A699RIQ0_TANCI</name>
<protein>
    <submittedName>
        <fullName evidence="2">Uncharacterized protein</fullName>
    </submittedName>
</protein>
<feature type="region of interest" description="Disordered" evidence="1">
    <location>
        <begin position="1"/>
        <end position="20"/>
    </location>
</feature>
<evidence type="ECO:0000256" key="1">
    <source>
        <dbReference type="SAM" id="MobiDB-lite"/>
    </source>
</evidence>
<sequence>QGIPTSSDEFPLPEQHPTANEDKFPLLIQSDATADGLCTAVEVKE</sequence>
<evidence type="ECO:0000313" key="2">
    <source>
        <dbReference type="EMBL" id="GFC82521.1"/>
    </source>
</evidence>
<organism evidence="2">
    <name type="scientific">Tanacetum cinerariifolium</name>
    <name type="common">Dalmatian daisy</name>
    <name type="synonym">Chrysanthemum cinerariifolium</name>
    <dbReference type="NCBI Taxonomy" id="118510"/>
    <lineage>
        <taxon>Eukaryota</taxon>
        <taxon>Viridiplantae</taxon>
        <taxon>Streptophyta</taxon>
        <taxon>Embryophyta</taxon>
        <taxon>Tracheophyta</taxon>
        <taxon>Spermatophyta</taxon>
        <taxon>Magnoliopsida</taxon>
        <taxon>eudicotyledons</taxon>
        <taxon>Gunneridae</taxon>
        <taxon>Pentapetalae</taxon>
        <taxon>asterids</taxon>
        <taxon>campanulids</taxon>
        <taxon>Asterales</taxon>
        <taxon>Asteraceae</taxon>
        <taxon>Asteroideae</taxon>
        <taxon>Anthemideae</taxon>
        <taxon>Anthemidinae</taxon>
        <taxon>Tanacetum</taxon>
    </lineage>
</organism>
<comment type="caution">
    <text evidence="2">The sequence shown here is derived from an EMBL/GenBank/DDBJ whole genome shotgun (WGS) entry which is preliminary data.</text>
</comment>
<reference evidence="2" key="1">
    <citation type="journal article" date="2019" name="Sci. Rep.">
        <title>Draft genome of Tanacetum cinerariifolium, the natural source of mosquito coil.</title>
        <authorList>
            <person name="Yamashiro T."/>
            <person name="Shiraishi A."/>
            <person name="Satake H."/>
            <person name="Nakayama K."/>
        </authorList>
    </citation>
    <scope>NUCLEOTIDE SEQUENCE</scope>
</reference>
<gene>
    <name evidence="2" type="ORF">Tci_854491</name>
</gene>
<dbReference type="EMBL" id="BKCJ011084943">
    <property type="protein sequence ID" value="GFC82521.1"/>
    <property type="molecule type" value="Genomic_DNA"/>
</dbReference>
<proteinExistence type="predicted"/>
<dbReference type="AlphaFoldDB" id="A0A699RIQ0"/>
<feature type="non-terminal residue" evidence="2">
    <location>
        <position position="1"/>
    </location>
</feature>